<evidence type="ECO:0000256" key="1">
    <source>
        <dbReference type="SAM" id="MobiDB-lite"/>
    </source>
</evidence>
<feature type="compositionally biased region" description="Basic and acidic residues" evidence="1">
    <location>
        <begin position="243"/>
        <end position="255"/>
    </location>
</feature>
<organism evidence="2 3">
    <name type="scientific">Potamilus streckersoni</name>
    <dbReference type="NCBI Taxonomy" id="2493646"/>
    <lineage>
        <taxon>Eukaryota</taxon>
        <taxon>Metazoa</taxon>
        <taxon>Spiralia</taxon>
        <taxon>Lophotrochozoa</taxon>
        <taxon>Mollusca</taxon>
        <taxon>Bivalvia</taxon>
        <taxon>Autobranchia</taxon>
        <taxon>Heteroconchia</taxon>
        <taxon>Palaeoheterodonta</taxon>
        <taxon>Unionida</taxon>
        <taxon>Unionoidea</taxon>
        <taxon>Unionidae</taxon>
        <taxon>Ambleminae</taxon>
        <taxon>Lampsilini</taxon>
        <taxon>Potamilus</taxon>
    </lineage>
</organism>
<feature type="region of interest" description="Disordered" evidence="1">
    <location>
        <begin position="241"/>
        <end position="287"/>
    </location>
</feature>
<reference evidence="2" key="2">
    <citation type="journal article" date="2021" name="Genome Biol. Evol.">
        <title>Developing a high-quality reference genome for a parasitic bivalve with doubly uniparental inheritance (Bivalvia: Unionida).</title>
        <authorList>
            <person name="Smith C.H."/>
        </authorList>
    </citation>
    <scope>NUCLEOTIDE SEQUENCE</scope>
    <source>
        <strain evidence="2">CHS0354</strain>
        <tissue evidence="2">Mantle</tissue>
    </source>
</reference>
<name>A0AAE0SIG1_9BIVA</name>
<sequence>MARNHIATRNTESQQPFISLQDAVAHMIPNPRSFSTNQPLAAGSHRQSLVINDCQTQNRFVSEGQLLHASNDTEVHQSLRRNYTHRHQQYEDINVQRQHHSTEGYERIRNELAENVIISDTDNDLQTDSIENPSNSGKCLKYLHISSHNYSSPLSPPNITPPRTTICTFTTISQLCLHRTYEWSLDDWHAIAEYHHYHQKQQVVTKIGQLHLQNDTSIGQHGSVDTYGIRQNIHILCHQMSESSKRREAASEVHSTRPSTADSEPSATGPIALPRHRENYHRPGSTH</sequence>
<dbReference type="AlphaFoldDB" id="A0AAE0SIG1"/>
<reference evidence="2" key="1">
    <citation type="journal article" date="2021" name="Genome Biol. Evol.">
        <title>A High-Quality Reference Genome for a Parasitic Bivalve with Doubly Uniparental Inheritance (Bivalvia: Unionida).</title>
        <authorList>
            <person name="Smith C.H."/>
        </authorList>
    </citation>
    <scope>NUCLEOTIDE SEQUENCE</scope>
    <source>
        <strain evidence="2">CHS0354</strain>
    </source>
</reference>
<protein>
    <submittedName>
        <fullName evidence="2">Uncharacterized protein</fullName>
    </submittedName>
</protein>
<proteinExistence type="predicted"/>
<keyword evidence="3" id="KW-1185">Reference proteome</keyword>
<evidence type="ECO:0000313" key="3">
    <source>
        <dbReference type="Proteomes" id="UP001195483"/>
    </source>
</evidence>
<comment type="caution">
    <text evidence="2">The sequence shown here is derived from an EMBL/GenBank/DDBJ whole genome shotgun (WGS) entry which is preliminary data.</text>
</comment>
<accession>A0AAE0SIG1</accession>
<gene>
    <name evidence="2" type="ORF">CHS0354_021672</name>
</gene>
<reference evidence="2" key="3">
    <citation type="submission" date="2023-05" db="EMBL/GenBank/DDBJ databases">
        <authorList>
            <person name="Smith C.H."/>
        </authorList>
    </citation>
    <scope>NUCLEOTIDE SEQUENCE</scope>
    <source>
        <strain evidence="2">CHS0354</strain>
        <tissue evidence="2">Mantle</tissue>
    </source>
</reference>
<dbReference type="Proteomes" id="UP001195483">
    <property type="component" value="Unassembled WGS sequence"/>
</dbReference>
<feature type="compositionally biased region" description="Polar residues" evidence="1">
    <location>
        <begin position="256"/>
        <end position="266"/>
    </location>
</feature>
<evidence type="ECO:0000313" key="2">
    <source>
        <dbReference type="EMBL" id="KAK3592338.1"/>
    </source>
</evidence>
<dbReference type="EMBL" id="JAEAOA010001324">
    <property type="protein sequence ID" value="KAK3592338.1"/>
    <property type="molecule type" value="Genomic_DNA"/>
</dbReference>